<evidence type="ECO:0000313" key="1">
    <source>
        <dbReference type="EMBL" id="MCK7593800.1"/>
    </source>
</evidence>
<keyword evidence="2" id="KW-1185">Reference proteome</keyword>
<dbReference type="EMBL" id="JALNMH010000006">
    <property type="protein sequence ID" value="MCK7593800.1"/>
    <property type="molecule type" value="Genomic_DNA"/>
</dbReference>
<accession>A0ABT0GGX9</accession>
<evidence type="ECO:0000313" key="2">
    <source>
        <dbReference type="Proteomes" id="UP001431449"/>
    </source>
</evidence>
<proteinExistence type="predicted"/>
<reference evidence="1" key="1">
    <citation type="submission" date="2022-04" db="EMBL/GenBank/DDBJ databases">
        <title>Lysobacter sp. CAU 1642 isolated from sea sand.</title>
        <authorList>
            <person name="Kim W."/>
        </authorList>
    </citation>
    <scope>NUCLEOTIDE SEQUENCE</scope>
    <source>
        <strain evidence="1">CAU 1642</strain>
    </source>
</reference>
<gene>
    <name evidence="1" type="ORF">M0G41_08965</name>
</gene>
<organism evidence="1 2">
    <name type="scientific">Pseudomarimonas salicorniae</name>
    <dbReference type="NCBI Taxonomy" id="2933270"/>
    <lineage>
        <taxon>Bacteria</taxon>
        <taxon>Pseudomonadati</taxon>
        <taxon>Pseudomonadota</taxon>
        <taxon>Gammaproteobacteria</taxon>
        <taxon>Lysobacterales</taxon>
        <taxon>Lysobacteraceae</taxon>
        <taxon>Pseudomarimonas</taxon>
    </lineage>
</organism>
<dbReference type="RefSeq" id="WP_248208167.1">
    <property type="nucleotide sequence ID" value="NZ_JALNMH010000006.1"/>
</dbReference>
<protein>
    <submittedName>
        <fullName evidence="1">DUF2314 domain-containing protein</fullName>
    </submittedName>
</protein>
<name>A0ABT0GGX9_9GAMM</name>
<comment type="caution">
    <text evidence="1">The sequence shown here is derived from an EMBL/GenBank/DDBJ whole genome shotgun (WGS) entry which is preliminary data.</text>
</comment>
<dbReference type="Proteomes" id="UP001431449">
    <property type="component" value="Unassembled WGS sequence"/>
</dbReference>
<sequence length="173" mass="18990">MSGLIWLLLAVGVLLVLWRVLLARSRAARATPMQPDDPWLLAAISRARASYPDMLALLATGQELVVKFPLANSEGELEHVWGGVERADEQGVEVSIVTPLLVGETPQGPRRIARDEIEDWQAFLPDGGIRGGFTTQAQLAVCRREGFSIPTRLQEQTARFLDSIDFSSPETSP</sequence>